<dbReference type="STRING" id="529704.SAMN02927913_0314"/>
<protein>
    <submittedName>
        <fullName evidence="3">Uncharacterized protein</fullName>
    </submittedName>
</protein>
<feature type="signal peptide" evidence="2">
    <location>
        <begin position="1"/>
        <end position="17"/>
    </location>
</feature>
<reference evidence="3 4" key="1">
    <citation type="submission" date="2016-10" db="EMBL/GenBank/DDBJ databases">
        <authorList>
            <person name="de Groot N.N."/>
        </authorList>
    </citation>
    <scope>NUCLEOTIDE SEQUENCE [LARGE SCALE GENOMIC DNA]</scope>
    <source>
        <strain evidence="3 4">DSM 26515</strain>
    </source>
</reference>
<evidence type="ECO:0000256" key="1">
    <source>
        <dbReference type="SAM" id="MobiDB-lite"/>
    </source>
</evidence>
<accession>A0A1H6QIW6</accession>
<feature type="region of interest" description="Disordered" evidence="1">
    <location>
        <begin position="60"/>
        <end position="88"/>
    </location>
</feature>
<dbReference type="AlphaFoldDB" id="A0A1H6QIW6"/>
<dbReference type="Proteomes" id="UP000199420">
    <property type="component" value="Unassembled WGS sequence"/>
</dbReference>
<proteinExistence type="predicted"/>
<keyword evidence="2" id="KW-0732">Signal</keyword>
<name>A0A1H6QIW6_9GAMM</name>
<dbReference type="EMBL" id="FNYC01000001">
    <property type="protein sequence ID" value="SEI39195.1"/>
    <property type="molecule type" value="Genomic_DNA"/>
</dbReference>
<dbReference type="RefSeq" id="WP_091332856.1">
    <property type="nucleotide sequence ID" value="NZ_FNYC01000001.1"/>
</dbReference>
<sequence length="110" mass="11782">MKALVFALAMAIPGAAAATVAMESQLVTQSSGDATQARQAERSAPRQLFIVKYELRRPPPEQAPRIVMDDTKPQIVPPAAGSYPNTTLGAGQNDPNVIVCFGWGCESRQR</sequence>
<evidence type="ECO:0000313" key="3">
    <source>
        <dbReference type="EMBL" id="SEI39195.1"/>
    </source>
</evidence>
<evidence type="ECO:0000256" key="2">
    <source>
        <dbReference type="SAM" id="SignalP"/>
    </source>
</evidence>
<organism evidence="3 4">
    <name type="scientific">Frateuria terrea</name>
    <dbReference type="NCBI Taxonomy" id="529704"/>
    <lineage>
        <taxon>Bacteria</taxon>
        <taxon>Pseudomonadati</taxon>
        <taxon>Pseudomonadota</taxon>
        <taxon>Gammaproteobacteria</taxon>
        <taxon>Lysobacterales</taxon>
        <taxon>Rhodanobacteraceae</taxon>
        <taxon>Frateuria</taxon>
    </lineage>
</organism>
<keyword evidence="4" id="KW-1185">Reference proteome</keyword>
<gene>
    <name evidence="3" type="ORF">SAMN04487997_0399</name>
</gene>
<feature type="chain" id="PRO_5011783028" evidence="2">
    <location>
        <begin position="18"/>
        <end position="110"/>
    </location>
</feature>
<evidence type="ECO:0000313" key="4">
    <source>
        <dbReference type="Proteomes" id="UP000199420"/>
    </source>
</evidence>
<dbReference type="OrthoDB" id="5959725at2"/>